<dbReference type="InterPro" id="IPR050090">
    <property type="entry name" value="Tyrosine_recombinase_XerCD"/>
</dbReference>
<dbReference type="RefSeq" id="WP_004622562.1">
    <property type="nucleotide sequence ID" value="NZ_ACXX02000021.1"/>
</dbReference>
<dbReference type="InterPro" id="IPR002104">
    <property type="entry name" value="Integrase_catalytic"/>
</dbReference>
<gene>
    <name evidence="5" type="ORF">Cpap_0063</name>
</gene>
<dbReference type="InterPro" id="IPR011010">
    <property type="entry name" value="DNA_brk_join_enz"/>
</dbReference>
<dbReference type="GO" id="GO:0006310">
    <property type="term" value="P:DNA recombination"/>
    <property type="evidence" value="ECO:0007669"/>
    <property type="project" value="UniProtKB-KW"/>
</dbReference>
<name>F1TIN7_9FIRM</name>
<organism evidence="5 6">
    <name type="scientific">Ruminiclostridium papyrosolvens DSM 2782</name>
    <dbReference type="NCBI Taxonomy" id="588581"/>
    <lineage>
        <taxon>Bacteria</taxon>
        <taxon>Bacillati</taxon>
        <taxon>Bacillota</taxon>
        <taxon>Clostridia</taxon>
        <taxon>Eubacteriales</taxon>
        <taxon>Oscillospiraceae</taxon>
        <taxon>Ruminiclostridium</taxon>
    </lineage>
</organism>
<evidence type="ECO:0000256" key="3">
    <source>
        <dbReference type="ARBA" id="ARBA00023172"/>
    </source>
</evidence>
<dbReference type="eggNOG" id="COG4974">
    <property type="taxonomic scope" value="Bacteria"/>
</dbReference>
<dbReference type="STRING" id="588581.Cpap_0063"/>
<keyword evidence="2" id="KW-0238">DNA-binding</keyword>
<keyword evidence="3" id="KW-0233">DNA recombination</keyword>
<proteinExistence type="inferred from homology"/>
<protein>
    <submittedName>
        <fullName evidence="5">Integrase family protein</fullName>
    </submittedName>
</protein>
<reference evidence="5" key="2">
    <citation type="submission" date="2011-01" db="EMBL/GenBank/DDBJ databases">
        <title>The Non-contiguous Finished genome of Clostridium papyrosolvens.</title>
        <authorList>
            <person name="Lucas S."/>
            <person name="Copeland A."/>
            <person name="Lapidus A."/>
            <person name="Cheng J.-F."/>
            <person name="Goodwin L."/>
            <person name="Pitluck S."/>
            <person name="Misra M."/>
            <person name="Chertkov O."/>
            <person name="Detter J.C."/>
            <person name="Han C."/>
            <person name="Tapia R."/>
            <person name="Land M."/>
            <person name="Hauser L."/>
            <person name="Kyrpides N."/>
            <person name="Ivanova N."/>
            <person name="Pagani I."/>
            <person name="Mouttaki H."/>
            <person name="He Z."/>
            <person name="Zhou J."/>
            <person name="Hemme C.L."/>
            <person name="Woyke T."/>
        </authorList>
    </citation>
    <scope>NUCLEOTIDE SEQUENCE [LARGE SCALE GENOMIC DNA]</scope>
    <source>
        <strain evidence="5">DSM 2782</strain>
    </source>
</reference>
<evidence type="ECO:0000313" key="6">
    <source>
        <dbReference type="Proteomes" id="UP000003860"/>
    </source>
</evidence>
<accession>F1TIN7</accession>
<dbReference type="OrthoDB" id="283809at2"/>
<dbReference type="InterPro" id="IPR013762">
    <property type="entry name" value="Integrase-like_cat_sf"/>
</dbReference>
<dbReference type="Gene3D" id="1.10.443.10">
    <property type="entry name" value="Intergrase catalytic core"/>
    <property type="match status" value="1"/>
</dbReference>
<dbReference type="GO" id="GO:0003677">
    <property type="term" value="F:DNA binding"/>
    <property type="evidence" value="ECO:0007669"/>
    <property type="project" value="UniProtKB-KW"/>
</dbReference>
<evidence type="ECO:0000256" key="1">
    <source>
        <dbReference type="ARBA" id="ARBA00008857"/>
    </source>
</evidence>
<dbReference type="Pfam" id="PF00589">
    <property type="entry name" value="Phage_integrase"/>
    <property type="match status" value="1"/>
</dbReference>
<dbReference type="CDD" id="cd00397">
    <property type="entry name" value="DNA_BRE_C"/>
    <property type="match status" value="1"/>
</dbReference>
<dbReference type="PANTHER" id="PTHR30349">
    <property type="entry name" value="PHAGE INTEGRASE-RELATED"/>
    <property type="match status" value="1"/>
</dbReference>
<comment type="caution">
    <text evidence="5">The sequence shown here is derived from an EMBL/GenBank/DDBJ whole genome shotgun (WGS) entry which is preliminary data.</text>
</comment>
<evidence type="ECO:0000259" key="4">
    <source>
        <dbReference type="PROSITE" id="PS51898"/>
    </source>
</evidence>
<comment type="similarity">
    <text evidence="1">Belongs to the 'phage' integrase family.</text>
</comment>
<dbReference type="PANTHER" id="PTHR30349:SF41">
    <property type="entry name" value="INTEGRASE_RECOMBINASE PROTEIN MJ0367-RELATED"/>
    <property type="match status" value="1"/>
</dbReference>
<dbReference type="EMBL" id="ACXX02000021">
    <property type="protein sequence ID" value="EGD45736.1"/>
    <property type="molecule type" value="Genomic_DNA"/>
</dbReference>
<dbReference type="AlphaFoldDB" id="F1TIN7"/>
<dbReference type="GO" id="GO:0015074">
    <property type="term" value="P:DNA integration"/>
    <property type="evidence" value="ECO:0007669"/>
    <property type="project" value="InterPro"/>
</dbReference>
<dbReference type="SUPFAM" id="SSF56349">
    <property type="entry name" value="DNA breaking-rejoining enzymes"/>
    <property type="match status" value="1"/>
</dbReference>
<sequence>MQLQSQNKLKLVTNNVNSANPVELQSQKSEEEEVLIEMLHAYTNRLMSRRLKPRYIDSIISVIQSFVSYTNLYPWEWSSEDFEDWSTYLYQVRKNGESTQRHKQNRIYKFQNFLIESKHFCDLCNSKFGKKPIQICSDENLIPHKVEDENEEKRTAFTREQLACLWNFFDNEILQAYKNKSKKLKTLQRDKVLYLIIYYYGLRVNEVSKADTTDFICNPRKPEWGNFGGIIVKHGKSTAGSPPKRRTVWTISENAVKYIKWYLENVRPLFGFDEINSLFLSERGTMLTPNSITRNFKEYLKSAGLPYEHFSPHCLRHSYISHLSEKDDVSPRFIQDQVGHVFLATTQLYTHLSDAFVNRQLDKVINHQIDRYIKR</sequence>
<evidence type="ECO:0000256" key="2">
    <source>
        <dbReference type="ARBA" id="ARBA00023125"/>
    </source>
</evidence>
<evidence type="ECO:0000313" key="5">
    <source>
        <dbReference type="EMBL" id="EGD45736.1"/>
    </source>
</evidence>
<feature type="domain" description="Tyr recombinase" evidence="4">
    <location>
        <begin position="152"/>
        <end position="362"/>
    </location>
</feature>
<dbReference type="PROSITE" id="PS51898">
    <property type="entry name" value="TYR_RECOMBINASE"/>
    <property type="match status" value="1"/>
</dbReference>
<keyword evidence="6" id="KW-1185">Reference proteome</keyword>
<reference evidence="5" key="1">
    <citation type="submission" date="2009-07" db="EMBL/GenBank/DDBJ databases">
        <authorList>
            <consortium name="US DOE Joint Genome Institute (JGI-PGF)"/>
            <person name="Lucas S."/>
            <person name="Copeland A."/>
            <person name="Lapidus A."/>
            <person name="Glavina del Rio T."/>
            <person name="Tice H."/>
            <person name="Bruce D."/>
            <person name="Goodwin L."/>
            <person name="Pitluck S."/>
            <person name="Larimer F."/>
            <person name="Land M.L."/>
            <person name="Mouttaki H."/>
            <person name="He Z."/>
            <person name="Zhou J."/>
            <person name="Hemme C.L."/>
        </authorList>
    </citation>
    <scope>NUCLEOTIDE SEQUENCE</scope>
    <source>
        <strain evidence="5">DSM 2782</strain>
    </source>
</reference>
<dbReference type="Proteomes" id="UP000003860">
    <property type="component" value="Unassembled WGS sequence"/>
</dbReference>